<dbReference type="EMBL" id="GBXM01046661">
    <property type="protein sequence ID" value="JAH61916.1"/>
    <property type="molecule type" value="Transcribed_RNA"/>
</dbReference>
<reference evidence="1" key="1">
    <citation type="submission" date="2014-11" db="EMBL/GenBank/DDBJ databases">
        <authorList>
            <person name="Amaro Gonzalez C."/>
        </authorList>
    </citation>
    <scope>NUCLEOTIDE SEQUENCE</scope>
</reference>
<protein>
    <submittedName>
        <fullName evidence="1">Uncharacterized protein</fullName>
    </submittedName>
</protein>
<organism evidence="1">
    <name type="scientific">Anguilla anguilla</name>
    <name type="common">European freshwater eel</name>
    <name type="synonym">Muraena anguilla</name>
    <dbReference type="NCBI Taxonomy" id="7936"/>
    <lineage>
        <taxon>Eukaryota</taxon>
        <taxon>Metazoa</taxon>
        <taxon>Chordata</taxon>
        <taxon>Craniata</taxon>
        <taxon>Vertebrata</taxon>
        <taxon>Euteleostomi</taxon>
        <taxon>Actinopterygii</taxon>
        <taxon>Neopterygii</taxon>
        <taxon>Teleostei</taxon>
        <taxon>Anguilliformes</taxon>
        <taxon>Anguillidae</taxon>
        <taxon>Anguilla</taxon>
    </lineage>
</organism>
<dbReference type="AlphaFoldDB" id="A0A0E9U7U4"/>
<sequence>MSPLQISVNIVISQKNLFILNRYCTH</sequence>
<evidence type="ECO:0000313" key="1">
    <source>
        <dbReference type="EMBL" id="JAH61916.1"/>
    </source>
</evidence>
<accession>A0A0E9U7U4</accession>
<name>A0A0E9U7U4_ANGAN</name>
<reference evidence="1" key="2">
    <citation type="journal article" date="2015" name="Fish Shellfish Immunol.">
        <title>Early steps in the European eel (Anguilla anguilla)-Vibrio vulnificus interaction in the gills: Role of the RtxA13 toxin.</title>
        <authorList>
            <person name="Callol A."/>
            <person name="Pajuelo D."/>
            <person name="Ebbesson L."/>
            <person name="Teles M."/>
            <person name="MacKenzie S."/>
            <person name="Amaro C."/>
        </authorList>
    </citation>
    <scope>NUCLEOTIDE SEQUENCE</scope>
</reference>
<proteinExistence type="predicted"/>